<evidence type="ECO:0000256" key="13">
    <source>
        <dbReference type="ARBA" id="ARBA00040794"/>
    </source>
</evidence>
<evidence type="ECO:0000256" key="4">
    <source>
        <dbReference type="ARBA" id="ARBA00022705"/>
    </source>
</evidence>
<evidence type="ECO:0000256" key="11">
    <source>
        <dbReference type="ARBA" id="ARBA00036904"/>
    </source>
</evidence>
<comment type="cofactor">
    <cofactor evidence="1 18">
        <name>Mg(2+)</name>
        <dbReference type="ChEBI" id="CHEBI:18420"/>
    </cofactor>
</comment>
<comment type="caution">
    <text evidence="20">The sequence shown here is derived from an EMBL/GenBank/DDBJ whole genome shotgun (WGS) entry which is preliminary data.</text>
</comment>
<feature type="binding site" evidence="17">
    <location>
        <begin position="36"/>
        <end position="39"/>
    </location>
    <ligand>
        <name>8-oxo-dGTP</name>
        <dbReference type="ChEBI" id="CHEBI:77896"/>
    </ligand>
</feature>
<dbReference type="GO" id="GO:0006260">
    <property type="term" value="P:DNA replication"/>
    <property type="evidence" value="ECO:0007669"/>
    <property type="project" value="UniProtKB-KW"/>
</dbReference>
<dbReference type="Proteomes" id="UP000252558">
    <property type="component" value="Unassembled WGS sequence"/>
</dbReference>
<evidence type="ECO:0000256" key="5">
    <source>
        <dbReference type="ARBA" id="ARBA00022723"/>
    </source>
</evidence>
<evidence type="ECO:0000256" key="1">
    <source>
        <dbReference type="ARBA" id="ARBA00001946"/>
    </source>
</evidence>
<evidence type="ECO:0000256" key="8">
    <source>
        <dbReference type="ARBA" id="ARBA00022842"/>
    </source>
</evidence>
<keyword evidence="4" id="KW-0235">DNA replication</keyword>
<evidence type="ECO:0000256" key="17">
    <source>
        <dbReference type="PIRSR" id="PIRSR603561-1"/>
    </source>
</evidence>
<keyword evidence="8 18" id="KW-0460">Magnesium</keyword>
<dbReference type="InterPro" id="IPR003561">
    <property type="entry name" value="Mutator_MutT"/>
</dbReference>
<evidence type="ECO:0000256" key="12">
    <source>
        <dbReference type="ARBA" id="ARBA00038905"/>
    </source>
</evidence>
<dbReference type="GO" id="GO:0044715">
    <property type="term" value="F:8-oxo-dGDP phosphatase activity"/>
    <property type="evidence" value="ECO:0007669"/>
    <property type="project" value="TreeGrafter"/>
</dbReference>
<evidence type="ECO:0000256" key="10">
    <source>
        <dbReference type="ARBA" id="ARBA00035861"/>
    </source>
</evidence>
<feature type="binding site" evidence="18">
    <location>
        <position position="59"/>
    </location>
    <ligand>
        <name>Mg(2+)</name>
        <dbReference type="ChEBI" id="CHEBI:18420"/>
    </ligand>
</feature>
<dbReference type="Pfam" id="PF14815">
    <property type="entry name" value="NUDIX_4"/>
    <property type="match status" value="1"/>
</dbReference>
<dbReference type="PANTHER" id="PTHR47707:SF1">
    <property type="entry name" value="NUDIX HYDROLASE FAMILY PROTEIN"/>
    <property type="match status" value="1"/>
</dbReference>
<dbReference type="AlphaFoldDB" id="A0A368NJF3"/>
<dbReference type="NCBIfam" id="TIGR00586">
    <property type="entry name" value="mutt"/>
    <property type="match status" value="1"/>
</dbReference>
<evidence type="ECO:0000259" key="19">
    <source>
        <dbReference type="PROSITE" id="PS51462"/>
    </source>
</evidence>
<keyword evidence="21" id="KW-1185">Reference proteome</keyword>
<evidence type="ECO:0000256" key="3">
    <source>
        <dbReference type="ARBA" id="ARBA00022457"/>
    </source>
</evidence>
<dbReference type="InterPro" id="IPR047127">
    <property type="entry name" value="MutT-like"/>
</dbReference>
<keyword evidence="9" id="KW-0234">DNA repair</keyword>
<feature type="binding site" evidence="17">
    <location>
        <position position="30"/>
    </location>
    <ligand>
        <name>8-oxo-dGTP</name>
        <dbReference type="ChEBI" id="CHEBI:77896"/>
    </ligand>
</feature>
<evidence type="ECO:0000256" key="14">
    <source>
        <dbReference type="ARBA" id="ARBA00041592"/>
    </source>
</evidence>
<evidence type="ECO:0000313" key="20">
    <source>
        <dbReference type="EMBL" id="RCU49895.1"/>
    </source>
</evidence>
<feature type="binding site" evidence="17">
    <location>
        <position position="121"/>
    </location>
    <ligand>
        <name>8-oxo-dGTP</name>
        <dbReference type="ChEBI" id="CHEBI:77896"/>
    </ligand>
</feature>
<dbReference type="EMBL" id="QPID01000005">
    <property type="protein sequence ID" value="RCU49895.1"/>
    <property type="molecule type" value="Genomic_DNA"/>
</dbReference>
<feature type="domain" description="Nudix hydrolase" evidence="19">
    <location>
        <begin position="3"/>
        <end position="132"/>
    </location>
</feature>
<dbReference type="InterPro" id="IPR020476">
    <property type="entry name" value="Nudix_hydrolase"/>
</dbReference>
<evidence type="ECO:0000313" key="21">
    <source>
        <dbReference type="Proteomes" id="UP000252558"/>
    </source>
</evidence>
<comment type="catalytic activity">
    <reaction evidence="10">
        <text>8-oxo-dGTP + H2O = 8-oxo-dGMP + diphosphate + H(+)</text>
        <dbReference type="Rhea" id="RHEA:31575"/>
        <dbReference type="ChEBI" id="CHEBI:15377"/>
        <dbReference type="ChEBI" id="CHEBI:15378"/>
        <dbReference type="ChEBI" id="CHEBI:33019"/>
        <dbReference type="ChEBI" id="CHEBI:63224"/>
        <dbReference type="ChEBI" id="CHEBI:77896"/>
        <dbReference type="EC" id="3.6.1.55"/>
    </reaction>
</comment>
<dbReference type="InterPro" id="IPR000086">
    <property type="entry name" value="NUDIX_hydrolase_dom"/>
</dbReference>
<dbReference type="PANTHER" id="PTHR47707">
    <property type="entry name" value="8-OXO-DGTP DIPHOSPHATASE"/>
    <property type="match status" value="1"/>
</dbReference>
<dbReference type="Gene3D" id="3.90.79.10">
    <property type="entry name" value="Nucleoside Triphosphate Pyrophosphohydrolase"/>
    <property type="match status" value="1"/>
</dbReference>
<accession>A0A368NJF3</accession>
<comment type="catalytic activity">
    <reaction evidence="11">
        <text>8-oxo-GTP + H2O = 8-oxo-GMP + diphosphate + H(+)</text>
        <dbReference type="Rhea" id="RHEA:67616"/>
        <dbReference type="ChEBI" id="CHEBI:15377"/>
        <dbReference type="ChEBI" id="CHEBI:15378"/>
        <dbReference type="ChEBI" id="CHEBI:33019"/>
        <dbReference type="ChEBI" id="CHEBI:143553"/>
        <dbReference type="ChEBI" id="CHEBI:145694"/>
    </reaction>
</comment>
<evidence type="ECO:0000256" key="6">
    <source>
        <dbReference type="ARBA" id="ARBA00022763"/>
    </source>
</evidence>
<dbReference type="InterPro" id="IPR029119">
    <property type="entry name" value="MutY_C"/>
</dbReference>
<evidence type="ECO:0000256" key="9">
    <source>
        <dbReference type="ARBA" id="ARBA00023204"/>
    </source>
</evidence>
<dbReference type="EC" id="3.6.1.55" evidence="12"/>
<dbReference type="GO" id="GO:0035539">
    <property type="term" value="F:8-oxo-7,8-dihydrodeoxyguanosine triphosphate pyrophosphatase activity"/>
    <property type="evidence" value="ECO:0007669"/>
    <property type="project" value="UniProtKB-EC"/>
</dbReference>
<dbReference type="PROSITE" id="PS51462">
    <property type="entry name" value="NUDIX"/>
    <property type="match status" value="1"/>
</dbReference>
<dbReference type="GO" id="GO:0044716">
    <property type="term" value="F:8-oxo-GDP phosphatase activity"/>
    <property type="evidence" value="ECO:0007669"/>
    <property type="project" value="TreeGrafter"/>
</dbReference>
<feature type="binding site" evidence="18">
    <location>
        <position position="39"/>
    </location>
    <ligand>
        <name>Mg(2+)</name>
        <dbReference type="ChEBI" id="CHEBI:18420"/>
    </ligand>
</feature>
<protein>
    <recommendedName>
        <fullName evidence="13">8-oxo-dGTP diphosphatase</fullName>
        <ecNumber evidence="12">3.6.1.55</ecNumber>
    </recommendedName>
    <alternativeName>
        <fullName evidence="16">7,8-dihydro-8-oxoguanine-triphosphatase</fullName>
    </alternativeName>
    <alternativeName>
        <fullName evidence="15">Mutator protein MutT</fullName>
    </alternativeName>
    <alternativeName>
        <fullName evidence="14">dGTP pyrophosphohydrolase</fullName>
    </alternativeName>
</protein>
<keyword evidence="5 18" id="KW-0479">Metal-binding</keyword>
<proteinExistence type="inferred from homology"/>
<feature type="binding site" evidence="17">
    <location>
        <position position="25"/>
    </location>
    <ligand>
        <name>8-oxo-dGTP</name>
        <dbReference type="ChEBI" id="CHEBI:77896"/>
    </ligand>
</feature>
<evidence type="ECO:0000256" key="2">
    <source>
        <dbReference type="ARBA" id="ARBA00005582"/>
    </source>
</evidence>
<name>A0A368NJF3_9GAMM</name>
<evidence type="ECO:0000256" key="16">
    <source>
        <dbReference type="ARBA" id="ARBA00042798"/>
    </source>
</evidence>
<dbReference type="SUPFAM" id="SSF55811">
    <property type="entry name" value="Nudix"/>
    <property type="match status" value="1"/>
</dbReference>
<dbReference type="OrthoDB" id="9810648at2"/>
<evidence type="ECO:0000256" key="15">
    <source>
        <dbReference type="ARBA" id="ARBA00041979"/>
    </source>
</evidence>
<comment type="similarity">
    <text evidence="2">Belongs to the Nudix hydrolase family.</text>
</comment>
<organism evidence="20 21">
    <name type="scientific">Corallincola holothuriorum</name>
    <dbReference type="NCBI Taxonomy" id="2282215"/>
    <lineage>
        <taxon>Bacteria</taxon>
        <taxon>Pseudomonadati</taxon>
        <taxon>Pseudomonadota</taxon>
        <taxon>Gammaproteobacteria</taxon>
        <taxon>Alteromonadales</taxon>
        <taxon>Psychromonadaceae</taxon>
        <taxon>Corallincola</taxon>
    </lineage>
</organism>
<evidence type="ECO:0000256" key="7">
    <source>
        <dbReference type="ARBA" id="ARBA00022801"/>
    </source>
</evidence>
<keyword evidence="7" id="KW-0378">Hydrolase</keyword>
<reference evidence="20 21" key="1">
    <citation type="submission" date="2018-07" db="EMBL/GenBank/DDBJ databases">
        <title>Corallincola holothuriorum sp. nov., a new facultative anaerobe isolated from sea cucumber Apostichopus japonicus.</title>
        <authorList>
            <person name="Xia H."/>
        </authorList>
    </citation>
    <scope>NUCLEOTIDE SEQUENCE [LARGE SCALE GENOMIC DNA]</scope>
    <source>
        <strain evidence="20 21">C4</strain>
    </source>
</reference>
<dbReference type="RefSeq" id="WP_114338181.1">
    <property type="nucleotide sequence ID" value="NZ_QPID01000005.1"/>
</dbReference>
<dbReference type="GO" id="GO:0008413">
    <property type="term" value="F:8-oxo-7,8-dihydroguanosine triphosphate pyrophosphatase activity"/>
    <property type="evidence" value="ECO:0007669"/>
    <property type="project" value="InterPro"/>
</dbReference>
<gene>
    <name evidence="20" type="primary">mutT</name>
    <name evidence="20" type="ORF">DU002_09705</name>
</gene>
<keyword evidence="3" id="KW-0515">Mutator protein</keyword>
<dbReference type="FunFam" id="3.90.79.10:FF:000014">
    <property type="entry name" value="8-oxo-dGTP diphosphatase MutT"/>
    <property type="match status" value="1"/>
</dbReference>
<evidence type="ECO:0000256" key="18">
    <source>
        <dbReference type="PIRSR" id="PIRSR603561-2"/>
    </source>
</evidence>
<dbReference type="GO" id="GO:0006281">
    <property type="term" value="P:DNA repair"/>
    <property type="evidence" value="ECO:0007669"/>
    <property type="project" value="UniProtKB-KW"/>
</dbReference>
<dbReference type="PRINTS" id="PR00502">
    <property type="entry name" value="NUDIXFAMILY"/>
</dbReference>
<dbReference type="CDD" id="cd03425">
    <property type="entry name" value="NUDIX_MutT_NudA_like"/>
    <property type="match status" value="1"/>
</dbReference>
<dbReference type="InterPro" id="IPR015797">
    <property type="entry name" value="NUDIX_hydrolase-like_dom_sf"/>
</dbReference>
<sequence>MKTIEIAVGIAIRETDSMEVLVAQRLQGSHLAGSWEFPGGKIDSGESPESALVREFSEELAVKPTHFEMFTQIDHRYPEREVSLRFYLVTQLDGEPVGAEGQRIAWVNMVELAELDIPAANQPIIEKLQAYLGRD</sequence>
<keyword evidence="6" id="KW-0227">DNA damage</keyword>
<dbReference type="GO" id="GO:0046872">
    <property type="term" value="F:metal ion binding"/>
    <property type="evidence" value="ECO:0007669"/>
    <property type="project" value="UniProtKB-KW"/>
</dbReference>